<comment type="similarity">
    <text evidence="1">Belongs to the Cyclase 1 superfamily.</text>
</comment>
<keyword evidence="2" id="KW-0732">Signal</keyword>
<reference evidence="3" key="1">
    <citation type="submission" date="2022-07" db="EMBL/GenBank/DDBJ databases">
        <authorList>
            <person name="Trinca V."/>
            <person name="Uliana J.V.C."/>
            <person name="Torres T.T."/>
            <person name="Ward R.J."/>
            <person name="Monesi N."/>
        </authorList>
    </citation>
    <scope>NUCLEOTIDE SEQUENCE</scope>
    <source>
        <strain evidence="3">HSMRA1968</strain>
        <tissue evidence="3">Whole embryos</tissue>
    </source>
</reference>
<protein>
    <recommendedName>
        <fullName evidence="5">Cyclase</fullName>
    </recommendedName>
</protein>
<dbReference type="PANTHER" id="PTHR31118:SF12">
    <property type="entry name" value="CYCLASE-LIKE PROTEIN 2"/>
    <property type="match status" value="1"/>
</dbReference>
<dbReference type="GO" id="GO:0004061">
    <property type="term" value="F:arylformamidase activity"/>
    <property type="evidence" value="ECO:0007669"/>
    <property type="project" value="InterPro"/>
</dbReference>
<dbReference type="OrthoDB" id="7108654at2759"/>
<dbReference type="Pfam" id="PF04199">
    <property type="entry name" value="Cyclase"/>
    <property type="match status" value="1"/>
</dbReference>
<dbReference type="SUPFAM" id="SSF102198">
    <property type="entry name" value="Putative cyclase"/>
    <property type="match status" value="1"/>
</dbReference>
<dbReference type="InterPro" id="IPR037175">
    <property type="entry name" value="KFase_sf"/>
</dbReference>
<dbReference type="AlphaFoldDB" id="A0A9Q0NEJ1"/>
<evidence type="ECO:0008006" key="5">
    <source>
        <dbReference type="Google" id="ProtNLM"/>
    </source>
</evidence>
<dbReference type="PANTHER" id="PTHR31118">
    <property type="entry name" value="CYCLASE-LIKE PROTEIN 2"/>
    <property type="match status" value="1"/>
</dbReference>
<proteinExistence type="inferred from homology"/>
<evidence type="ECO:0000313" key="3">
    <source>
        <dbReference type="EMBL" id="KAJ6648477.1"/>
    </source>
</evidence>
<dbReference type="Gene3D" id="3.50.30.50">
    <property type="entry name" value="Putative cyclase"/>
    <property type="match status" value="1"/>
</dbReference>
<feature type="signal peptide" evidence="2">
    <location>
        <begin position="1"/>
        <end position="16"/>
    </location>
</feature>
<feature type="chain" id="PRO_5040260630" description="Cyclase" evidence="2">
    <location>
        <begin position="17"/>
        <end position="214"/>
    </location>
</feature>
<evidence type="ECO:0000256" key="2">
    <source>
        <dbReference type="SAM" id="SignalP"/>
    </source>
</evidence>
<dbReference type="InterPro" id="IPR007325">
    <property type="entry name" value="KFase/CYL"/>
</dbReference>
<sequence length="214" mass="24197">MFTVLLIFTFIASIYSLPNDFNSDPLKHNRFVDLSYGLSNETIYFPGQKQFKLNKDKERVEGPGYSYVGYTYSAAEHGGTHIDAPFHFNPAGWTLDKIPDSNLINVPAFLVDVSKAVNDSERPSEFQVEIKHIIQQEIESNRILPFGGVLLIYTGWSKYWPNKEKYLGWDNSTSTEPVLNFPGISESLAKWLIYERHIVGVGIDTASIDPGNTK</sequence>
<dbReference type="Proteomes" id="UP001151699">
    <property type="component" value="Chromosome A"/>
</dbReference>
<evidence type="ECO:0000313" key="4">
    <source>
        <dbReference type="Proteomes" id="UP001151699"/>
    </source>
</evidence>
<keyword evidence="4" id="KW-1185">Reference proteome</keyword>
<dbReference type="GO" id="GO:0019441">
    <property type="term" value="P:L-tryptophan catabolic process to kynurenine"/>
    <property type="evidence" value="ECO:0007669"/>
    <property type="project" value="InterPro"/>
</dbReference>
<dbReference type="EMBL" id="WJQU01000001">
    <property type="protein sequence ID" value="KAJ6648477.1"/>
    <property type="molecule type" value="Genomic_DNA"/>
</dbReference>
<organism evidence="3 4">
    <name type="scientific">Pseudolycoriella hygida</name>
    <dbReference type="NCBI Taxonomy" id="35572"/>
    <lineage>
        <taxon>Eukaryota</taxon>
        <taxon>Metazoa</taxon>
        <taxon>Ecdysozoa</taxon>
        <taxon>Arthropoda</taxon>
        <taxon>Hexapoda</taxon>
        <taxon>Insecta</taxon>
        <taxon>Pterygota</taxon>
        <taxon>Neoptera</taxon>
        <taxon>Endopterygota</taxon>
        <taxon>Diptera</taxon>
        <taxon>Nematocera</taxon>
        <taxon>Sciaroidea</taxon>
        <taxon>Sciaridae</taxon>
        <taxon>Pseudolycoriella</taxon>
    </lineage>
</organism>
<gene>
    <name evidence="3" type="ORF">Bhyg_03707</name>
</gene>
<accession>A0A9Q0NEJ1</accession>
<name>A0A9Q0NEJ1_9DIPT</name>
<feature type="non-terminal residue" evidence="3">
    <location>
        <position position="1"/>
    </location>
</feature>
<comment type="caution">
    <text evidence="3">The sequence shown here is derived from an EMBL/GenBank/DDBJ whole genome shotgun (WGS) entry which is preliminary data.</text>
</comment>
<evidence type="ECO:0000256" key="1">
    <source>
        <dbReference type="ARBA" id="ARBA00007865"/>
    </source>
</evidence>